<keyword evidence="4" id="KW-1185">Reference proteome</keyword>
<organism evidence="3 4">
    <name type="scientific">Ramazzottius varieornatus</name>
    <name type="common">Water bear</name>
    <name type="synonym">Tardigrade</name>
    <dbReference type="NCBI Taxonomy" id="947166"/>
    <lineage>
        <taxon>Eukaryota</taxon>
        <taxon>Metazoa</taxon>
        <taxon>Ecdysozoa</taxon>
        <taxon>Tardigrada</taxon>
        <taxon>Eutardigrada</taxon>
        <taxon>Parachela</taxon>
        <taxon>Hypsibioidea</taxon>
        <taxon>Ramazzottiidae</taxon>
        <taxon>Ramazzottius</taxon>
    </lineage>
</organism>
<comment type="caution">
    <text evidence="3">The sequence shown here is derived from an EMBL/GenBank/DDBJ whole genome shotgun (WGS) entry which is preliminary data.</text>
</comment>
<dbReference type="STRING" id="947166.A0A1D1VRN3"/>
<evidence type="ECO:0008006" key="5">
    <source>
        <dbReference type="Google" id="ProtNLM"/>
    </source>
</evidence>
<dbReference type="AlphaFoldDB" id="A0A1D1VRN3"/>
<keyword evidence="1" id="KW-0812">Transmembrane</keyword>
<name>A0A1D1VRN3_RAMVA</name>
<protein>
    <recommendedName>
        <fullName evidence="5">DUF3105 domain-containing protein</fullName>
    </recommendedName>
</protein>
<dbReference type="PANTHER" id="PTHR34179:SF1">
    <property type="entry name" value="TUMOR PROTEIN P53-INDUCIBLE PROTEIN 13"/>
    <property type="match status" value="1"/>
</dbReference>
<evidence type="ECO:0000256" key="2">
    <source>
        <dbReference type="SAM" id="SignalP"/>
    </source>
</evidence>
<dbReference type="PANTHER" id="PTHR34179">
    <property type="entry name" value="TUMOR PROTEIN P53-INDUCIBLE PROTEIN 13"/>
    <property type="match status" value="1"/>
</dbReference>
<dbReference type="InterPro" id="IPR021454">
    <property type="entry name" value="DUF3105"/>
</dbReference>
<reference evidence="3 4" key="1">
    <citation type="journal article" date="2016" name="Nat. Commun.">
        <title>Extremotolerant tardigrade genome and improved radiotolerance of human cultured cells by tardigrade-unique protein.</title>
        <authorList>
            <person name="Hashimoto T."/>
            <person name="Horikawa D.D."/>
            <person name="Saito Y."/>
            <person name="Kuwahara H."/>
            <person name="Kozuka-Hata H."/>
            <person name="Shin-I T."/>
            <person name="Minakuchi Y."/>
            <person name="Ohishi K."/>
            <person name="Motoyama A."/>
            <person name="Aizu T."/>
            <person name="Enomoto A."/>
            <person name="Kondo K."/>
            <person name="Tanaka S."/>
            <person name="Hara Y."/>
            <person name="Koshikawa S."/>
            <person name="Sagara H."/>
            <person name="Miura T."/>
            <person name="Yokobori S."/>
            <person name="Miyagawa K."/>
            <person name="Suzuki Y."/>
            <person name="Kubo T."/>
            <person name="Oyama M."/>
            <person name="Kohara Y."/>
            <person name="Fujiyama A."/>
            <person name="Arakawa K."/>
            <person name="Katayama T."/>
            <person name="Toyoda A."/>
            <person name="Kunieda T."/>
        </authorList>
    </citation>
    <scope>NUCLEOTIDE SEQUENCE [LARGE SCALE GENOMIC DNA]</scope>
    <source>
        <strain evidence="3 4">YOKOZUNA-1</strain>
    </source>
</reference>
<dbReference type="Proteomes" id="UP000186922">
    <property type="component" value="Unassembled WGS sequence"/>
</dbReference>
<keyword evidence="1" id="KW-0472">Membrane</keyword>
<dbReference type="Pfam" id="PF11303">
    <property type="entry name" value="DUF3105"/>
    <property type="match status" value="1"/>
</dbReference>
<proteinExistence type="predicted"/>
<evidence type="ECO:0000313" key="4">
    <source>
        <dbReference type="Proteomes" id="UP000186922"/>
    </source>
</evidence>
<dbReference type="GO" id="GO:0005737">
    <property type="term" value="C:cytoplasm"/>
    <property type="evidence" value="ECO:0007669"/>
    <property type="project" value="TreeGrafter"/>
</dbReference>
<feature type="chain" id="PRO_5008898774" description="DUF3105 domain-containing protein" evidence="2">
    <location>
        <begin position="26"/>
        <end position="287"/>
    </location>
</feature>
<dbReference type="OrthoDB" id="5960270at2759"/>
<feature type="transmembrane region" description="Helical" evidence="1">
    <location>
        <begin position="260"/>
        <end position="281"/>
    </location>
</feature>
<keyword evidence="1" id="KW-1133">Transmembrane helix</keyword>
<keyword evidence="2" id="KW-0732">Signal</keyword>
<sequence>MADRSIWPRWLLLSIFGYLPGTISAQIPMGVTPGCDDGQTSLDVDWNGLSRDYWCTEGQWKTNASAPPVQSCDPSPNQRTHYCMNDKIAYTDVPPTYGDHRPVWPVYGEYKYAPPQRWIHSLEHGAVVMLYHPCANMVQVDKLRTLVRGCLRRHLITPYNKLPRSTPMALLTWGCKLLMNVVDERVAVEFIKTHADRGPEKLFEDGVFSYNLIKRAAMITDAGDSVICPSGTSGSNAALGQPSQFLPATSSASFPVTYRFLMSWTHVIALSVSLIVFSVVVSPFGQD</sequence>
<evidence type="ECO:0000256" key="1">
    <source>
        <dbReference type="SAM" id="Phobius"/>
    </source>
</evidence>
<feature type="signal peptide" evidence="2">
    <location>
        <begin position="1"/>
        <end position="25"/>
    </location>
</feature>
<gene>
    <name evidence="3" type="primary">RvY_14539-1</name>
    <name evidence="3" type="synonym">RvY_14539.1</name>
    <name evidence="3" type="ORF">RvY_14539</name>
</gene>
<accession>A0A1D1VRN3</accession>
<evidence type="ECO:0000313" key="3">
    <source>
        <dbReference type="EMBL" id="GAV04227.1"/>
    </source>
</evidence>
<dbReference type="EMBL" id="BDGG01000010">
    <property type="protein sequence ID" value="GAV04227.1"/>
    <property type="molecule type" value="Genomic_DNA"/>
</dbReference>